<accession>A0A964T467</accession>
<dbReference type="PANTHER" id="PTHR35563:SF2">
    <property type="entry name" value="BARREL METAL-DEPENDENT HYDROLASE, PUTATIVE (AFU_ORTHOLOGUE AFUA_1G16240)-RELATED"/>
    <property type="match status" value="1"/>
</dbReference>
<evidence type="ECO:0000259" key="1">
    <source>
        <dbReference type="Pfam" id="PF04909"/>
    </source>
</evidence>
<dbReference type="InterPro" id="IPR006680">
    <property type="entry name" value="Amidohydro-rel"/>
</dbReference>
<feature type="domain" description="Amidohydrolase-related" evidence="1">
    <location>
        <begin position="28"/>
        <end position="293"/>
    </location>
</feature>
<dbReference type="AlphaFoldDB" id="A0A964T467"/>
<name>A0A964T467_9HYPH</name>
<dbReference type="InterPro" id="IPR032466">
    <property type="entry name" value="Metal_Hydrolase"/>
</dbReference>
<organism evidence="2 3">
    <name type="scientific">Propylenella binzhouense</name>
    <dbReference type="NCBI Taxonomy" id="2555902"/>
    <lineage>
        <taxon>Bacteria</taxon>
        <taxon>Pseudomonadati</taxon>
        <taxon>Pseudomonadota</taxon>
        <taxon>Alphaproteobacteria</taxon>
        <taxon>Hyphomicrobiales</taxon>
        <taxon>Propylenellaceae</taxon>
        <taxon>Propylenella</taxon>
    </lineage>
</organism>
<evidence type="ECO:0000313" key="2">
    <source>
        <dbReference type="EMBL" id="MYZ47594.1"/>
    </source>
</evidence>
<proteinExistence type="predicted"/>
<dbReference type="SUPFAM" id="SSF51556">
    <property type="entry name" value="Metallo-dependent hydrolases"/>
    <property type="match status" value="1"/>
</dbReference>
<reference evidence="2" key="1">
    <citation type="submission" date="2019-03" db="EMBL/GenBank/DDBJ databases">
        <title>Afifella sp. nov., isolated from activated sludge.</title>
        <authorList>
            <person name="Li Q."/>
            <person name="Liu Y."/>
        </authorList>
    </citation>
    <scope>NUCLEOTIDE SEQUENCE</scope>
    <source>
        <strain evidence="2">L72</strain>
    </source>
</reference>
<dbReference type="GO" id="GO:0016787">
    <property type="term" value="F:hydrolase activity"/>
    <property type="evidence" value="ECO:0007669"/>
    <property type="project" value="InterPro"/>
</dbReference>
<dbReference type="Gene3D" id="3.20.20.140">
    <property type="entry name" value="Metal-dependent hydrolases"/>
    <property type="match status" value="1"/>
</dbReference>
<dbReference type="PANTHER" id="PTHR35563">
    <property type="entry name" value="BARREL METAL-DEPENDENT HYDROLASE, PUTATIVE (AFU_ORTHOLOGUE AFUA_1G16240)-RELATED"/>
    <property type="match status" value="1"/>
</dbReference>
<dbReference type="OrthoDB" id="9787654at2"/>
<dbReference type="EMBL" id="SPKJ01000017">
    <property type="protein sequence ID" value="MYZ47594.1"/>
    <property type="molecule type" value="Genomic_DNA"/>
</dbReference>
<evidence type="ECO:0000313" key="3">
    <source>
        <dbReference type="Proteomes" id="UP000773614"/>
    </source>
</evidence>
<protein>
    <submittedName>
        <fullName evidence="2">GntR family transcriptional regulator</fullName>
    </submittedName>
</protein>
<dbReference type="InterPro" id="IPR052358">
    <property type="entry name" value="Aro_Compnd_Degr_Hydrolases"/>
</dbReference>
<keyword evidence="3" id="KW-1185">Reference proteome</keyword>
<comment type="caution">
    <text evidence="2">The sequence shown here is derived from an EMBL/GenBank/DDBJ whole genome shotgun (WGS) entry which is preliminary data.</text>
</comment>
<gene>
    <name evidence="2" type="ORF">E4O86_07695</name>
</gene>
<dbReference type="Proteomes" id="UP000773614">
    <property type="component" value="Unassembled WGS sequence"/>
</dbReference>
<dbReference type="Pfam" id="PF04909">
    <property type="entry name" value="Amidohydro_2"/>
    <property type="match status" value="1"/>
</dbReference>
<dbReference type="RefSeq" id="WP_161139940.1">
    <property type="nucleotide sequence ID" value="NZ_SPKJ01000017.1"/>
</dbReference>
<sequence>MSQPLPVCPAPDAHPVPPAFDVPAGAADCHAHIFEPFERYPLQGERGYTPAPAPLADLLDLERRLGVERLVLVQASAHGTDNRAILDAASRHPQRLRAVVSVGEEVSERDLETMHEKGARGIRVNLVDRGGMPFSSLAALAKVAERIKHLGWHVELLVQVESAPELESLVRSMPVPVSVGHIGYCRTAEGLDHPGYRRFLELLRDGLFWVKLTGPYRISAEERLPYSDVAPFARAVVEAAPGRVVWGSDWPHVLHWGEMPNDGGLFNLLSDWVPDEQARKRILVDNPARLYGFG</sequence>